<dbReference type="EMBL" id="VGIY01000038">
    <property type="protein sequence ID" value="MBM3316753.1"/>
    <property type="molecule type" value="Genomic_DNA"/>
</dbReference>
<dbReference type="SUPFAM" id="SSF51735">
    <property type="entry name" value="NAD(P)-binding Rossmann-fold domains"/>
    <property type="match status" value="1"/>
</dbReference>
<comment type="caution">
    <text evidence="3">The sequence shown here is derived from an EMBL/GenBank/DDBJ whole genome shotgun (WGS) entry which is preliminary data.</text>
</comment>
<feature type="domain" description="NAD-dependent epimerase/dehydratase" evidence="2">
    <location>
        <begin position="6"/>
        <end position="234"/>
    </location>
</feature>
<dbReference type="InterPro" id="IPR051783">
    <property type="entry name" value="NAD(P)-dependent_oxidoreduct"/>
</dbReference>
<dbReference type="GO" id="GO:0004029">
    <property type="term" value="F:aldehyde dehydrogenase (NAD+) activity"/>
    <property type="evidence" value="ECO:0007669"/>
    <property type="project" value="TreeGrafter"/>
</dbReference>
<feature type="region of interest" description="Disordered" evidence="1">
    <location>
        <begin position="124"/>
        <end position="144"/>
    </location>
</feature>
<protein>
    <submittedName>
        <fullName evidence="3">NAD-dependent epimerase/dehydratase family protein</fullName>
    </submittedName>
</protein>
<dbReference type="InterPro" id="IPR001509">
    <property type="entry name" value="Epimerase_deHydtase"/>
</dbReference>
<sequence>MMFSRALILGATGMIGCHAVHACLRRGLGVRALARPGSNTSILEGLDVEVARGDLGDLPSLGAAFAGCDLVVHAAAPYPRRHYGKAALLRAADAGMSHWLAAAKASDRLRRLVYVSSATTIGRPEPVAAPRPARESDTTPIDDSTPYFSLKAMLESRARAAAEAGLPLVIVNPTFCVDEYDDHRTTAQLLLPLARGMLPAYIPGLLNAVPTRDVGEGILLAAERGRSGERYILGGENTTSGEFLDRCARVSGAKPPRVALPVGPAEAISRATELLALLTGTRPLFPLTGVRMIKHGQHYDTTKAASELGYSPTALDEAIRRAYAWYRRRGFLPPSERS</sequence>
<dbReference type="PROSITE" id="PS51257">
    <property type="entry name" value="PROKAR_LIPOPROTEIN"/>
    <property type="match status" value="1"/>
</dbReference>
<reference evidence="3" key="1">
    <citation type="submission" date="2019-03" db="EMBL/GenBank/DDBJ databases">
        <title>Lake Tanganyika Metagenome-Assembled Genomes (MAGs).</title>
        <authorList>
            <person name="Tran P."/>
        </authorList>
    </citation>
    <scope>NUCLEOTIDE SEQUENCE</scope>
    <source>
        <strain evidence="3">M_DeepCast_400m_m2_100</strain>
    </source>
</reference>
<dbReference type="Gene3D" id="3.40.50.720">
    <property type="entry name" value="NAD(P)-binding Rossmann-like Domain"/>
    <property type="match status" value="1"/>
</dbReference>
<gene>
    <name evidence="3" type="ORF">FJY75_02770</name>
</gene>
<evidence type="ECO:0000259" key="2">
    <source>
        <dbReference type="Pfam" id="PF01370"/>
    </source>
</evidence>
<evidence type="ECO:0000256" key="1">
    <source>
        <dbReference type="SAM" id="MobiDB-lite"/>
    </source>
</evidence>
<dbReference type="Proteomes" id="UP000748308">
    <property type="component" value="Unassembled WGS sequence"/>
</dbReference>
<dbReference type="PANTHER" id="PTHR48079">
    <property type="entry name" value="PROTEIN YEEZ"/>
    <property type="match status" value="1"/>
</dbReference>
<dbReference type="InterPro" id="IPR036291">
    <property type="entry name" value="NAD(P)-bd_dom_sf"/>
</dbReference>
<evidence type="ECO:0000313" key="4">
    <source>
        <dbReference type="Proteomes" id="UP000748308"/>
    </source>
</evidence>
<dbReference type="PANTHER" id="PTHR48079:SF6">
    <property type="entry name" value="NAD(P)-BINDING DOMAIN-CONTAINING PROTEIN-RELATED"/>
    <property type="match status" value="1"/>
</dbReference>
<name>A0A937XB80_UNCEI</name>
<dbReference type="Pfam" id="PF01370">
    <property type="entry name" value="Epimerase"/>
    <property type="match status" value="1"/>
</dbReference>
<accession>A0A937XB80</accession>
<organism evidence="3 4">
    <name type="scientific">Eiseniibacteriota bacterium</name>
    <dbReference type="NCBI Taxonomy" id="2212470"/>
    <lineage>
        <taxon>Bacteria</taxon>
        <taxon>Candidatus Eiseniibacteriota</taxon>
    </lineage>
</organism>
<proteinExistence type="predicted"/>
<dbReference type="AlphaFoldDB" id="A0A937XB80"/>
<evidence type="ECO:0000313" key="3">
    <source>
        <dbReference type="EMBL" id="MBM3316753.1"/>
    </source>
</evidence>
<dbReference type="GO" id="GO:0005737">
    <property type="term" value="C:cytoplasm"/>
    <property type="evidence" value="ECO:0007669"/>
    <property type="project" value="TreeGrafter"/>
</dbReference>